<evidence type="ECO:0008006" key="7">
    <source>
        <dbReference type="Google" id="ProtNLM"/>
    </source>
</evidence>
<dbReference type="Proteomes" id="UP000402241">
    <property type="component" value="Chromosome"/>
</dbReference>
<evidence type="ECO:0000313" key="6">
    <source>
        <dbReference type="Proteomes" id="UP000477779"/>
    </source>
</evidence>
<keyword evidence="2" id="KW-1133">Transmembrane helix</keyword>
<organism evidence="3 6">
    <name type="scientific">Micromonospora terminaliae</name>
    <dbReference type="NCBI Taxonomy" id="1914461"/>
    <lineage>
        <taxon>Bacteria</taxon>
        <taxon>Bacillati</taxon>
        <taxon>Actinomycetota</taxon>
        <taxon>Actinomycetes</taxon>
        <taxon>Micromonosporales</taxon>
        <taxon>Micromonosporaceae</taxon>
        <taxon>Micromonospora</taxon>
    </lineage>
</organism>
<dbReference type="EMBL" id="CP045309">
    <property type="protein sequence ID" value="QGL49865.1"/>
    <property type="molecule type" value="Genomic_DNA"/>
</dbReference>
<accession>A0AAJ3DPP5</accession>
<keyword evidence="2" id="KW-0812">Transmembrane</keyword>
<evidence type="ECO:0000256" key="1">
    <source>
        <dbReference type="SAM" id="MobiDB-lite"/>
    </source>
</evidence>
<evidence type="ECO:0000313" key="5">
    <source>
        <dbReference type="Proteomes" id="UP000402241"/>
    </source>
</evidence>
<feature type="region of interest" description="Disordered" evidence="1">
    <location>
        <begin position="1"/>
        <end position="43"/>
    </location>
</feature>
<protein>
    <recommendedName>
        <fullName evidence="7">Ig-like domain-containing protein</fullName>
    </recommendedName>
</protein>
<evidence type="ECO:0000313" key="3">
    <source>
        <dbReference type="EMBL" id="NES31775.1"/>
    </source>
</evidence>
<keyword evidence="2" id="KW-0472">Membrane</keyword>
<dbReference type="EMBL" id="JAAHBZ010000021">
    <property type="protein sequence ID" value="NES31775.1"/>
    <property type="molecule type" value="Genomic_DNA"/>
</dbReference>
<gene>
    <name evidence="3" type="ORF">G3561_29995</name>
    <name evidence="4" type="ORF">GCE86_24245</name>
</gene>
<evidence type="ECO:0000313" key="4">
    <source>
        <dbReference type="EMBL" id="QGL49865.1"/>
    </source>
</evidence>
<dbReference type="RefSeq" id="WP_154229049.1">
    <property type="nucleotide sequence ID" value="NZ_CP045309.1"/>
</dbReference>
<dbReference type="Proteomes" id="UP000477779">
    <property type="component" value="Unassembled WGS sequence"/>
</dbReference>
<feature type="transmembrane region" description="Helical" evidence="2">
    <location>
        <begin position="52"/>
        <end position="77"/>
    </location>
</feature>
<feature type="compositionally biased region" description="Pro residues" evidence="1">
    <location>
        <begin position="16"/>
        <end position="43"/>
    </location>
</feature>
<sequence length="193" mass="20188">MTQPPIGGAAGSPEGPTHPEPPAGAAPAPGTPPAPGYPPYPQPVAPKKRRGLLIASIVLGAAILLCGGGGTAAFLTLSQAEDGQGAKEPTVAVDGFLTAVYKDQDPRAAATFVCSASRDDKKIAAKVAEVRKYAGQYQNARFRWTTPKVDNQTGDRASVSTRVTMTTADEKVADQELRFTVVRKTGWWVCEVA</sequence>
<dbReference type="AlphaFoldDB" id="A0AAJ3DPP5"/>
<reference evidence="3 6" key="2">
    <citation type="submission" date="2020-02" db="EMBL/GenBank/DDBJ databases">
        <title>WGS of Micromonospora spp. isolated from hot spring.</title>
        <authorList>
            <person name="Thawai C."/>
        </authorList>
    </citation>
    <scope>NUCLEOTIDE SEQUENCE [LARGE SCALE GENOMIC DNA]</scope>
    <source>
        <strain evidence="3 6">TMS7</strain>
    </source>
</reference>
<reference evidence="4 5" key="1">
    <citation type="submission" date="2019-10" db="EMBL/GenBank/DDBJ databases">
        <title>Genome Sequence of Micromonospora terminaliae DSM 101760.</title>
        <authorList>
            <person name="Guo L."/>
        </authorList>
    </citation>
    <scope>NUCLEOTIDE SEQUENCE [LARGE SCALE GENOMIC DNA]</scope>
    <source>
        <strain evidence="4 5">DSM 101760</strain>
    </source>
</reference>
<name>A0AAJ3DPP5_9ACTN</name>
<evidence type="ECO:0000256" key="2">
    <source>
        <dbReference type="SAM" id="Phobius"/>
    </source>
</evidence>
<proteinExistence type="predicted"/>
<keyword evidence="5" id="KW-1185">Reference proteome</keyword>